<protein>
    <recommendedName>
        <fullName evidence="3">Tetratricopeptide repeat protein</fullName>
    </recommendedName>
</protein>
<dbReference type="RefSeq" id="WP_146306908.1">
    <property type="nucleotide sequence ID" value="NZ_VOHS01000026.1"/>
</dbReference>
<accession>A0A5C6LQ54</accession>
<dbReference type="SUPFAM" id="SSF48452">
    <property type="entry name" value="TPR-like"/>
    <property type="match status" value="1"/>
</dbReference>
<dbReference type="OrthoDB" id="1235043at2"/>
<comment type="caution">
    <text evidence="1">The sequence shown here is derived from an EMBL/GenBank/DDBJ whole genome shotgun (WGS) entry which is preliminary data.</text>
</comment>
<evidence type="ECO:0008006" key="3">
    <source>
        <dbReference type="Google" id="ProtNLM"/>
    </source>
</evidence>
<sequence length="256" mass="29193">MSDNAAGRGTAPPSDRLSVRNTNFSLSGLFSAHSVDGWHASENQGERLRQKYQEQARKAIEEGDFRQAAYIYAHLLGDLWQAARLLEKGKFYHEAAILYQSHLNQPLEAARCYEQGGLLLEAIKIYKEQKKFEKTGDLLMQLSRRESALEYYQLAVEQYLGTRDYLAAARILHEKTADTTAATNILANGWQNDYNGRNCLIRYLEINNQQDKTGLAAKISSIYSEKTPQERYDQFLSIYSTSVNKWTNKPAMSPHK</sequence>
<gene>
    <name evidence="1" type="ORF">FEF09_20910</name>
</gene>
<dbReference type="Proteomes" id="UP000318815">
    <property type="component" value="Unassembled WGS sequence"/>
</dbReference>
<evidence type="ECO:0000313" key="2">
    <source>
        <dbReference type="Proteomes" id="UP000318815"/>
    </source>
</evidence>
<reference evidence="1 2" key="1">
    <citation type="submission" date="2019-08" db="EMBL/GenBank/DDBJ databases">
        <title>Whole genome sequencing of chitin degrading bacteria Chitinophaga pinensis YS16.</title>
        <authorList>
            <person name="Singh R.P."/>
            <person name="Manchanda G."/>
            <person name="Maurya I.K."/>
            <person name="Joshi N.K."/>
            <person name="Srivastava A.K."/>
        </authorList>
    </citation>
    <scope>NUCLEOTIDE SEQUENCE [LARGE SCALE GENOMIC DNA]</scope>
    <source>
        <strain evidence="1 2">YS-16</strain>
    </source>
</reference>
<dbReference type="EMBL" id="VOHS01000026">
    <property type="protein sequence ID" value="TWV98032.1"/>
    <property type="molecule type" value="Genomic_DNA"/>
</dbReference>
<dbReference type="AlphaFoldDB" id="A0A5C6LQ54"/>
<name>A0A5C6LQ54_9BACT</name>
<organism evidence="1 2">
    <name type="scientific">Chitinophaga pinensis</name>
    <dbReference type="NCBI Taxonomy" id="79329"/>
    <lineage>
        <taxon>Bacteria</taxon>
        <taxon>Pseudomonadati</taxon>
        <taxon>Bacteroidota</taxon>
        <taxon>Chitinophagia</taxon>
        <taxon>Chitinophagales</taxon>
        <taxon>Chitinophagaceae</taxon>
        <taxon>Chitinophaga</taxon>
    </lineage>
</organism>
<dbReference type="InterPro" id="IPR011990">
    <property type="entry name" value="TPR-like_helical_dom_sf"/>
</dbReference>
<keyword evidence="2" id="KW-1185">Reference proteome</keyword>
<evidence type="ECO:0000313" key="1">
    <source>
        <dbReference type="EMBL" id="TWV98032.1"/>
    </source>
</evidence>
<proteinExistence type="predicted"/>